<evidence type="ECO:0000313" key="1">
    <source>
        <dbReference type="EMBL" id="EEX70261.1"/>
    </source>
</evidence>
<dbReference type="Pfam" id="PF16161">
    <property type="entry name" value="DUF4867"/>
    <property type="match status" value="1"/>
</dbReference>
<dbReference type="PATRIC" id="fig|500635.8.peg.299"/>
<dbReference type="Proteomes" id="UP000003671">
    <property type="component" value="Unassembled WGS sequence"/>
</dbReference>
<reference evidence="1" key="1">
    <citation type="submission" date="2009-09" db="EMBL/GenBank/DDBJ databases">
        <authorList>
            <person name="Weinstock G."/>
            <person name="Sodergren E."/>
            <person name="Clifton S."/>
            <person name="Fulton L."/>
            <person name="Fulton B."/>
            <person name="Courtney L."/>
            <person name="Fronick C."/>
            <person name="Harrison M."/>
            <person name="Strong C."/>
            <person name="Farmer C."/>
            <person name="Delahaunty K."/>
            <person name="Markovic C."/>
            <person name="Hall O."/>
            <person name="Minx P."/>
            <person name="Tomlinson C."/>
            <person name="Mitreva M."/>
            <person name="Nelson J."/>
            <person name="Hou S."/>
            <person name="Wollam A."/>
            <person name="Pepin K.H."/>
            <person name="Johnson M."/>
            <person name="Bhonagiri V."/>
            <person name="Nash W.E."/>
            <person name="Warren W."/>
            <person name="Chinwalla A."/>
            <person name="Mardis E.R."/>
            <person name="Wilson R.K."/>
        </authorList>
    </citation>
    <scope>NUCLEOTIDE SEQUENCE [LARGE SCALE GENOMIC DNA]</scope>
    <source>
        <strain evidence="1">DSM 20544</strain>
    </source>
</reference>
<name>C9KIZ8_9FIRM</name>
<evidence type="ECO:0008006" key="3">
    <source>
        <dbReference type="Google" id="ProtNLM"/>
    </source>
</evidence>
<gene>
    <name evidence="1" type="ORF">MITSMUL_03399</name>
</gene>
<accession>C9KIZ8</accession>
<comment type="caution">
    <text evidence="1">The sequence shown here is derived from an EMBL/GenBank/DDBJ whole genome shotgun (WGS) entry which is preliminary data.</text>
</comment>
<protein>
    <recommendedName>
        <fullName evidence="3">DUF4867 domain-containing protein</fullName>
    </recommendedName>
</protein>
<dbReference type="InterPro" id="IPR032358">
    <property type="entry name" value="DUF4867"/>
</dbReference>
<dbReference type="AlphaFoldDB" id="C9KIZ8"/>
<sequence length="219" mass="24209">MMIRSSRYIQRRDTMKSVTDEAFRPYGRVLPLDTKEFCTALKGIDIPAEGTVYEPSVASFEALPLFKELTEKTYGEMPTELGHCSGHNEALNALEYHRSSEIDIAATDLVLMVGRQQDIDPKTLTYDTGNVECFFVPAGTAVELYATTLHFAPCGIDGKEFRCGVALPRGTNEALKDPIAKEGEDRLLFAVNKWLIAHKESGLDKDGAFIGLKGENLTL</sequence>
<keyword evidence="2" id="KW-1185">Reference proteome</keyword>
<evidence type="ECO:0000313" key="2">
    <source>
        <dbReference type="Proteomes" id="UP000003671"/>
    </source>
</evidence>
<proteinExistence type="predicted"/>
<dbReference type="EMBL" id="ABWK02000001">
    <property type="protein sequence ID" value="EEX70261.1"/>
    <property type="molecule type" value="Genomic_DNA"/>
</dbReference>
<dbReference type="eggNOG" id="ENOG502ZCEZ">
    <property type="taxonomic scope" value="Bacteria"/>
</dbReference>
<organism evidence="1 2">
    <name type="scientific">Mitsuokella multacida DSM 20544</name>
    <dbReference type="NCBI Taxonomy" id="500635"/>
    <lineage>
        <taxon>Bacteria</taxon>
        <taxon>Bacillati</taxon>
        <taxon>Bacillota</taxon>
        <taxon>Negativicutes</taxon>
        <taxon>Selenomonadales</taxon>
        <taxon>Selenomonadaceae</taxon>
        <taxon>Mitsuokella</taxon>
    </lineage>
</organism>
<dbReference type="STRING" id="500635.MITSMUL_03399"/>
<dbReference type="HOGENOM" id="CLU_1330429_0_0_9"/>